<evidence type="ECO:0000259" key="1">
    <source>
        <dbReference type="SMART" id="SM00849"/>
    </source>
</evidence>
<evidence type="ECO:0000313" key="2">
    <source>
        <dbReference type="EMBL" id="KXT68415.1"/>
    </source>
</evidence>
<protein>
    <submittedName>
        <fullName evidence="2">Metallo-beta-lactamase superfamily protein</fullName>
    </submittedName>
</protein>
<dbReference type="PANTHER" id="PTHR42951">
    <property type="entry name" value="METALLO-BETA-LACTAMASE DOMAIN-CONTAINING"/>
    <property type="match status" value="1"/>
</dbReference>
<dbReference type="STRING" id="45634.SCRDD08_01977"/>
<accession>A0A139MXB1</accession>
<dbReference type="PANTHER" id="PTHR42951:SF14">
    <property type="entry name" value="METALLO-BETA-LACTAMASE SUPERFAMILY PROTEIN"/>
    <property type="match status" value="1"/>
</dbReference>
<dbReference type="InterPro" id="IPR001279">
    <property type="entry name" value="Metallo-B-lactamas"/>
</dbReference>
<dbReference type="InterPro" id="IPR036866">
    <property type="entry name" value="RibonucZ/Hydroxyglut_hydro"/>
</dbReference>
<dbReference type="PATRIC" id="fig|45634.12.peg.2058"/>
<dbReference type="InterPro" id="IPR050855">
    <property type="entry name" value="NDM-1-like"/>
</dbReference>
<comment type="caution">
    <text evidence="2">The sequence shown here is derived from an EMBL/GenBank/DDBJ whole genome shotgun (WGS) entry which is preliminary data.</text>
</comment>
<dbReference type="Gene3D" id="3.60.15.10">
    <property type="entry name" value="Ribonuclease Z/Hydroxyacylglutathione hydrolase-like"/>
    <property type="match status" value="1"/>
</dbReference>
<sequence>MAKDFTLSDGTKLHVFTADEMGFMVTSTLVVRKQKALLIGARFRLSDGREIVEYLKENKLELEQIFIIHGDPDYYFGLEEVKAAFPEVVVVATPFVVEHILATVENKLEVWRDFLGDDLPKNVVIPSVMTEQVIEFQGTRWKLYGSEPSQVNLWNEETKTLIGGVNVFNESHLFLADTPTIKELRDWQGRLRELLALDADLVVVSHGDESRSFDNQALQFSLDYIEYAIELKGYVQDSETFKEKIQERFPNLRNESVLDMSAKVMTGEMVWG</sequence>
<name>A0A139MXB1_STRCR</name>
<dbReference type="Proteomes" id="UP000070377">
    <property type="component" value="Unassembled WGS sequence"/>
</dbReference>
<dbReference type="AlphaFoldDB" id="A0A139MXB1"/>
<dbReference type="RefSeq" id="WP_061423503.1">
    <property type="nucleotide sequence ID" value="NZ_KQ969064.1"/>
</dbReference>
<dbReference type="SUPFAM" id="SSF56281">
    <property type="entry name" value="Metallo-hydrolase/oxidoreductase"/>
    <property type="match status" value="1"/>
</dbReference>
<dbReference type="EMBL" id="LQRD01000075">
    <property type="protein sequence ID" value="KXT68415.1"/>
    <property type="molecule type" value="Genomic_DNA"/>
</dbReference>
<proteinExistence type="predicted"/>
<gene>
    <name evidence="2" type="ORF">SCRDD08_01977</name>
</gene>
<organism evidence="2 3">
    <name type="scientific">Streptococcus cristatus</name>
    <dbReference type="NCBI Taxonomy" id="45634"/>
    <lineage>
        <taxon>Bacteria</taxon>
        <taxon>Bacillati</taxon>
        <taxon>Bacillota</taxon>
        <taxon>Bacilli</taxon>
        <taxon>Lactobacillales</taxon>
        <taxon>Streptococcaceae</taxon>
        <taxon>Streptococcus</taxon>
    </lineage>
</organism>
<feature type="domain" description="Metallo-beta-lactamase" evidence="1">
    <location>
        <begin position="24"/>
        <end position="206"/>
    </location>
</feature>
<dbReference type="Pfam" id="PF00753">
    <property type="entry name" value="Lactamase_B"/>
    <property type="match status" value="1"/>
</dbReference>
<evidence type="ECO:0000313" key="3">
    <source>
        <dbReference type="Proteomes" id="UP000070377"/>
    </source>
</evidence>
<dbReference type="SMART" id="SM00849">
    <property type="entry name" value="Lactamase_B"/>
    <property type="match status" value="1"/>
</dbReference>
<reference evidence="2 3" key="1">
    <citation type="submission" date="2016-01" db="EMBL/GenBank/DDBJ databases">
        <title>Highly variable Streptococcus oralis are common among viridans streptococci isolated from primates.</title>
        <authorList>
            <person name="Denapaite D."/>
            <person name="Rieger M."/>
            <person name="Koendgen S."/>
            <person name="Brueckner R."/>
            <person name="Ochigava I."/>
            <person name="Kappeler P."/>
            <person name="Maetz-Rensing K."/>
            <person name="Leendertz F."/>
            <person name="Hakenbeck R."/>
        </authorList>
    </citation>
    <scope>NUCLEOTIDE SEQUENCE [LARGE SCALE GENOMIC DNA]</scope>
    <source>
        <strain evidence="2 3">DD08</strain>
    </source>
</reference>